<organism evidence="1 2">
    <name type="scientific">Caerostris darwini</name>
    <dbReference type="NCBI Taxonomy" id="1538125"/>
    <lineage>
        <taxon>Eukaryota</taxon>
        <taxon>Metazoa</taxon>
        <taxon>Ecdysozoa</taxon>
        <taxon>Arthropoda</taxon>
        <taxon>Chelicerata</taxon>
        <taxon>Arachnida</taxon>
        <taxon>Araneae</taxon>
        <taxon>Araneomorphae</taxon>
        <taxon>Entelegynae</taxon>
        <taxon>Araneoidea</taxon>
        <taxon>Araneidae</taxon>
        <taxon>Caerostris</taxon>
    </lineage>
</organism>
<gene>
    <name evidence="1" type="ORF">CDAR_533361</name>
</gene>
<name>A0AAV4RS95_9ARAC</name>
<dbReference type="EMBL" id="BPLQ01006508">
    <property type="protein sequence ID" value="GIY22992.1"/>
    <property type="molecule type" value="Genomic_DNA"/>
</dbReference>
<accession>A0AAV4RS95</accession>
<evidence type="ECO:0000313" key="2">
    <source>
        <dbReference type="Proteomes" id="UP001054837"/>
    </source>
</evidence>
<sequence length="109" mass="12411">MVQEMQWKGLGLITEMASKDRNVLGVLNRRQVHCNGMDRNMWSTHLVCVSRTVCNRCTLACFVLQDHPQIGEECTTYFYQLVSHPSYSISRISKTLAVNQANYPTSVIS</sequence>
<comment type="caution">
    <text evidence="1">The sequence shown here is derived from an EMBL/GenBank/DDBJ whole genome shotgun (WGS) entry which is preliminary data.</text>
</comment>
<proteinExistence type="predicted"/>
<reference evidence="1 2" key="1">
    <citation type="submission" date="2021-06" db="EMBL/GenBank/DDBJ databases">
        <title>Caerostris darwini draft genome.</title>
        <authorList>
            <person name="Kono N."/>
            <person name="Arakawa K."/>
        </authorList>
    </citation>
    <scope>NUCLEOTIDE SEQUENCE [LARGE SCALE GENOMIC DNA]</scope>
</reference>
<dbReference type="Proteomes" id="UP001054837">
    <property type="component" value="Unassembled WGS sequence"/>
</dbReference>
<protein>
    <submittedName>
        <fullName evidence="1">Uncharacterized protein</fullName>
    </submittedName>
</protein>
<dbReference type="AlphaFoldDB" id="A0AAV4RS95"/>
<evidence type="ECO:0000313" key="1">
    <source>
        <dbReference type="EMBL" id="GIY22992.1"/>
    </source>
</evidence>
<keyword evidence="2" id="KW-1185">Reference proteome</keyword>